<gene>
    <name evidence="3" type="ORF">M0R89_11360</name>
</gene>
<dbReference type="NCBIfam" id="TIGR01382">
    <property type="entry name" value="PfpI"/>
    <property type="match status" value="1"/>
</dbReference>
<dbReference type="Pfam" id="PF01965">
    <property type="entry name" value="DJ-1_PfpI"/>
    <property type="match status" value="1"/>
</dbReference>
<dbReference type="PROSITE" id="PS51276">
    <property type="entry name" value="PEPTIDASE_C56_PFPI"/>
    <property type="match status" value="1"/>
</dbReference>
<proteinExistence type="inferred from homology"/>
<dbReference type="InterPro" id="IPR002818">
    <property type="entry name" value="DJ-1/PfpI"/>
</dbReference>
<dbReference type="AlphaFoldDB" id="A0A8U0HQ16"/>
<sequence length="188" mass="20143">MSETDQETLNGVTVGVFVAPEGTEDVEFTESKAAVADAGASVEILSSETGEARTVDNDLEWAESYEIDATFSDVSADDYDALVIPGGTVGADKLRANEDAVTLVREHVADDKPVGVICHGPWVLVEADAVEGRTLTSYPSLQTDVRNAGGEWVDEEVVTDEGFVTSRKPDDLPAFREEIVETFAAESR</sequence>
<evidence type="ECO:0000313" key="4">
    <source>
        <dbReference type="Proteomes" id="UP000830729"/>
    </source>
</evidence>
<name>A0A8U0HQ16_9EURY</name>
<dbReference type="RefSeq" id="WP_248649201.1">
    <property type="nucleotide sequence ID" value="NZ_CP096659.1"/>
</dbReference>
<keyword evidence="3" id="KW-0315">Glutamine amidotransferase</keyword>
<feature type="domain" description="DJ-1/PfpI" evidence="2">
    <location>
        <begin position="14"/>
        <end position="181"/>
    </location>
</feature>
<dbReference type="KEGG" id="halx:M0R89_11360"/>
<dbReference type="GeneID" id="72185805"/>
<evidence type="ECO:0000313" key="3">
    <source>
        <dbReference type="EMBL" id="UPV73145.1"/>
    </source>
</evidence>
<keyword evidence="4" id="KW-1185">Reference proteome</keyword>
<dbReference type="EMBL" id="CP096659">
    <property type="protein sequence ID" value="UPV73145.1"/>
    <property type="molecule type" value="Genomic_DNA"/>
</dbReference>
<dbReference type="PANTHER" id="PTHR42733">
    <property type="entry name" value="DJ-1 PROTEIN"/>
    <property type="match status" value="1"/>
</dbReference>
<dbReference type="PANTHER" id="PTHR42733:SF12">
    <property type="entry name" value="PROTEINASE"/>
    <property type="match status" value="1"/>
</dbReference>
<evidence type="ECO:0000259" key="2">
    <source>
        <dbReference type="Pfam" id="PF01965"/>
    </source>
</evidence>
<dbReference type="CDD" id="cd03134">
    <property type="entry name" value="GATase1_PfpI_like"/>
    <property type="match status" value="1"/>
</dbReference>
<dbReference type="InterPro" id="IPR029062">
    <property type="entry name" value="Class_I_gatase-like"/>
</dbReference>
<comment type="similarity">
    <text evidence="1">Belongs to the peptidase C56 family.</text>
</comment>
<reference evidence="3 4" key="1">
    <citation type="submission" date="2022-04" db="EMBL/GenBank/DDBJ databases">
        <title>Diverse halophilic archaea isolated from saline environments.</title>
        <authorList>
            <person name="Cui H.-L."/>
        </authorList>
    </citation>
    <scope>NUCLEOTIDE SEQUENCE [LARGE SCALE GENOMIC DNA]</scope>
    <source>
        <strain evidence="3 4">XZYJT49</strain>
    </source>
</reference>
<evidence type="ECO:0000256" key="1">
    <source>
        <dbReference type="ARBA" id="ARBA00008542"/>
    </source>
</evidence>
<accession>A0A8U0HQ16</accession>
<dbReference type="Proteomes" id="UP000830729">
    <property type="component" value="Chromosome"/>
</dbReference>
<protein>
    <submittedName>
        <fullName evidence="3">Type 1 glutamine amidotransferase</fullName>
    </submittedName>
</protein>
<dbReference type="SUPFAM" id="SSF52317">
    <property type="entry name" value="Class I glutamine amidotransferase-like"/>
    <property type="match status" value="1"/>
</dbReference>
<dbReference type="Gene3D" id="3.40.50.880">
    <property type="match status" value="1"/>
</dbReference>
<organism evidence="3 4">
    <name type="scientific">Halorussus limi</name>
    <dbReference type="NCBI Taxonomy" id="2938695"/>
    <lineage>
        <taxon>Archaea</taxon>
        <taxon>Methanobacteriati</taxon>
        <taxon>Methanobacteriota</taxon>
        <taxon>Stenosarchaea group</taxon>
        <taxon>Halobacteria</taxon>
        <taxon>Halobacteriales</taxon>
        <taxon>Haladaptataceae</taxon>
        <taxon>Halorussus</taxon>
    </lineage>
</organism>
<dbReference type="InterPro" id="IPR006286">
    <property type="entry name" value="C56_PfpI-like"/>
</dbReference>